<name>A0AA35RQD0_GEOBA</name>
<protein>
    <submittedName>
        <fullName evidence="2">Uncharacterized protein</fullName>
    </submittedName>
</protein>
<organism evidence="2 3">
    <name type="scientific">Geodia barretti</name>
    <name type="common">Barrett's horny sponge</name>
    <dbReference type="NCBI Taxonomy" id="519541"/>
    <lineage>
        <taxon>Eukaryota</taxon>
        <taxon>Metazoa</taxon>
        <taxon>Porifera</taxon>
        <taxon>Demospongiae</taxon>
        <taxon>Heteroscleromorpha</taxon>
        <taxon>Tetractinellida</taxon>
        <taxon>Astrophorina</taxon>
        <taxon>Geodiidae</taxon>
        <taxon>Geodia</taxon>
    </lineage>
</organism>
<gene>
    <name evidence="2" type="ORF">GBAR_LOCUS9161</name>
</gene>
<evidence type="ECO:0000313" key="3">
    <source>
        <dbReference type="Proteomes" id="UP001174909"/>
    </source>
</evidence>
<comment type="caution">
    <text evidence="2">The sequence shown here is derived from an EMBL/GenBank/DDBJ whole genome shotgun (WGS) entry which is preliminary data.</text>
</comment>
<evidence type="ECO:0000313" key="2">
    <source>
        <dbReference type="EMBL" id="CAI8014671.1"/>
    </source>
</evidence>
<keyword evidence="1" id="KW-1133">Transmembrane helix</keyword>
<accession>A0AA35RQD0</accession>
<sequence length="47" mass="5245">MGHSTKLLFGEAILLFATCTNVTYTTIMLQPAIHSPAIRKSTYNNQF</sequence>
<dbReference type="AlphaFoldDB" id="A0AA35RQD0"/>
<evidence type="ECO:0000256" key="1">
    <source>
        <dbReference type="SAM" id="Phobius"/>
    </source>
</evidence>
<dbReference type="EMBL" id="CASHTH010001384">
    <property type="protein sequence ID" value="CAI8014671.1"/>
    <property type="molecule type" value="Genomic_DNA"/>
</dbReference>
<keyword evidence="3" id="KW-1185">Reference proteome</keyword>
<dbReference type="Proteomes" id="UP001174909">
    <property type="component" value="Unassembled WGS sequence"/>
</dbReference>
<reference evidence="2" key="1">
    <citation type="submission" date="2023-03" db="EMBL/GenBank/DDBJ databases">
        <authorList>
            <person name="Steffen K."/>
            <person name="Cardenas P."/>
        </authorList>
    </citation>
    <scope>NUCLEOTIDE SEQUENCE</scope>
</reference>
<keyword evidence="1" id="KW-0472">Membrane</keyword>
<keyword evidence="1" id="KW-0812">Transmembrane</keyword>
<feature type="transmembrane region" description="Helical" evidence="1">
    <location>
        <begin position="12"/>
        <end position="33"/>
    </location>
</feature>
<proteinExistence type="predicted"/>